<dbReference type="EMBL" id="KK088443">
    <property type="protein sequence ID" value="EYE91629.1"/>
    <property type="molecule type" value="Genomic_DNA"/>
</dbReference>
<dbReference type="GeneID" id="63701013"/>
<dbReference type="HOGENOM" id="CLU_011025_2_1_1"/>
<dbReference type="GO" id="GO:0016614">
    <property type="term" value="F:oxidoreductase activity, acting on CH-OH group of donors"/>
    <property type="evidence" value="ECO:0007669"/>
    <property type="project" value="InterPro"/>
</dbReference>
<name>A0A017S4U0_ASPRC</name>
<feature type="chain" id="PRO_5001495433" evidence="3">
    <location>
        <begin position="23"/>
        <end position="543"/>
    </location>
</feature>
<dbReference type="GO" id="GO:0050660">
    <property type="term" value="F:flavin adenine dinucleotide binding"/>
    <property type="evidence" value="ECO:0007669"/>
    <property type="project" value="InterPro"/>
</dbReference>
<dbReference type="Pfam" id="PF00732">
    <property type="entry name" value="GMC_oxred_N"/>
    <property type="match status" value="1"/>
</dbReference>
<dbReference type="InterPro" id="IPR012132">
    <property type="entry name" value="GMC_OxRdtase"/>
</dbReference>
<dbReference type="Pfam" id="PF05199">
    <property type="entry name" value="GMC_oxred_C"/>
    <property type="match status" value="1"/>
</dbReference>
<feature type="domain" description="Glucose-methanol-choline oxidoreductase N-terminal" evidence="4">
    <location>
        <begin position="276"/>
        <end position="290"/>
    </location>
</feature>
<keyword evidence="6" id="KW-1185">Reference proteome</keyword>
<accession>A0A017S4U0</accession>
<dbReference type="PANTHER" id="PTHR47190">
    <property type="entry name" value="DEHYDROGENASE, PUTATIVE-RELATED"/>
    <property type="match status" value="1"/>
</dbReference>
<feature type="signal peptide" evidence="3">
    <location>
        <begin position="1"/>
        <end position="22"/>
    </location>
</feature>
<keyword evidence="2" id="KW-0285">Flavoprotein</keyword>
<keyword evidence="3" id="KW-0732">Signal</keyword>
<dbReference type="Gene3D" id="3.30.410.10">
    <property type="entry name" value="Cholesterol Oxidase, domain 2"/>
    <property type="match status" value="1"/>
</dbReference>
<feature type="binding site" evidence="2">
    <location>
        <begin position="119"/>
        <end position="122"/>
    </location>
    <ligand>
        <name>FAD</name>
        <dbReference type="ChEBI" id="CHEBI:57692"/>
    </ligand>
</feature>
<dbReference type="InterPro" id="IPR036188">
    <property type="entry name" value="FAD/NAD-bd_sf"/>
</dbReference>
<evidence type="ECO:0000256" key="1">
    <source>
        <dbReference type="ARBA" id="ARBA00010790"/>
    </source>
</evidence>
<feature type="binding site" evidence="2">
    <location>
        <position position="238"/>
    </location>
    <ligand>
        <name>FAD</name>
        <dbReference type="ChEBI" id="CHEBI:57692"/>
    </ligand>
</feature>
<gene>
    <name evidence="5" type="ORF">EURHEDRAFT_508365</name>
</gene>
<protein>
    <submittedName>
        <fullName evidence="5">FAD/NAD(P)-binding domain-containing protein</fullName>
    </submittedName>
</protein>
<comment type="cofactor">
    <cofactor evidence="2">
        <name>FAD</name>
        <dbReference type="ChEBI" id="CHEBI:57692"/>
    </cofactor>
</comment>
<evidence type="ECO:0000313" key="5">
    <source>
        <dbReference type="EMBL" id="EYE91629.1"/>
    </source>
</evidence>
<evidence type="ECO:0000313" key="6">
    <source>
        <dbReference type="Proteomes" id="UP000019804"/>
    </source>
</evidence>
<dbReference type="SUPFAM" id="SSF54373">
    <property type="entry name" value="FAD-linked reductases, C-terminal domain"/>
    <property type="match status" value="1"/>
</dbReference>
<dbReference type="PANTHER" id="PTHR47190:SF4">
    <property type="entry name" value="DEHYDROGENASE, PUTATIVE-RELATED"/>
    <property type="match status" value="1"/>
</dbReference>
<dbReference type="AlphaFoldDB" id="A0A017S4U0"/>
<dbReference type="SUPFAM" id="SSF51905">
    <property type="entry name" value="FAD/NAD(P)-binding domain"/>
    <property type="match status" value="1"/>
</dbReference>
<sequence>MRFRQTSNLVAAAIGLLGSATAFENDAYDYIVVGGGPSGIIAAERFVEAGHKVLLLERGPGSTVPTGANDTLRWDHDLTPIDVPGLSGDIATYDVWNEYLCTDTAGFAACALGGGVSVNYMVFVHPPDHDFNDKWPQGWKWEDVAPAAERLYQRNPGSTLPSADGKYYDQGLYTIFSNFLDNLGWKSVDMIDQPNEKHQVYSHPSWNIKDQMRAGPVRTYLPDIQHNDRFTLSLGTKVVRLVRSGSQVTGVEVETASGQTEVIALTCNGRVVLASGALSTPRVLFNSGIGPKAQIETAQKTGVAVPTQEEWIDLPVGVGLKDHSIFSLVVKTNGTFGSLDSASVLNGNDTTNISQYKQHNGVLTQGKHRLIFFTSNEVDGETRYYQGSCAPDDDSTISLSAYMTHGLTSSGVLGLDKKGNTVIEKSPYLQTAGDRKAARVFLQQLVDDITAPSTGFQLDSYTNVSAVIDAQSPGGHYTGTARMGTDDGRDGGSAVVDTNAKVYGMDNLYIVDASIHPDVPTGNTMAITMVVAEAAASRILAQD</sequence>
<dbReference type="PIRSF" id="PIRSF000137">
    <property type="entry name" value="Alcohol_oxidase"/>
    <property type="match status" value="1"/>
</dbReference>
<proteinExistence type="inferred from homology"/>
<organism evidence="5 6">
    <name type="scientific">Aspergillus ruber (strain CBS 135680)</name>
    <dbReference type="NCBI Taxonomy" id="1388766"/>
    <lineage>
        <taxon>Eukaryota</taxon>
        <taxon>Fungi</taxon>
        <taxon>Dikarya</taxon>
        <taxon>Ascomycota</taxon>
        <taxon>Pezizomycotina</taxon>
        <taxon>Eurotiomycetes</taxon>
        <taxon>Eurotiomycetidae</taxon>
        <taxon>Eurotiales</taxon>
        <taxon>Aspergillaceae</taxon>
        <taxon>Aspergillus</taxon>
        <taxon>Aspergillus subgen. Aspergillus</taxon>
    </lineage>
</organism>
<dbReference type="STRING" id="1388766.A0A017S4U0"/>
<dbReference type="PROSITE" id="PS00624">
    <property type="entry name" value="GMC_OXRED_2"/>
    <property type="match status" value="1"/>
</dbReference>
<comment type="similarity">
    <text evidence="1">Belongs to the GMC oxidoreductase family.</text>
</comment>
<evidence type="ECO:0000256" key="3">
    <source>
        <dbReference type="SAM" id="SignalP"/>
    </source>
</evidence>
<evidence type="ECO:0000256" key="2">
    <source>
        <dbReference type="PIRSR" id="PIRSR000137-2"/>
    </source>
</evidence>
<dbReference type="OrthoDB" id="413885at2759"/>
<evidence type="ECO:0000259" key="4">
    <source>
        <dbReference type="PROSITE" id="PS00624"/>
    </source>
</evidence>
<reference evidence="6" key="1">
    <citation type="journal article" date="2014" name="Nat. Commun.">
        <title>Genomic adaptations of the halophilic Dead Sea filamentous fungus Eurotium rubrum.</title>
        <authorList>
            <person name="Kis-Papo T."/>
            <person name="Weig A.R."/>
            <person name="Riley R."/>
            <person name="Persoh D."/>
            <person name="Salamov A."/>
            <person name="Sun H."/>
            <person name="Lipzen A."/>
            <person name="Wasser S.P."/>
            <person name="Rambold G."/>
            <person name="Grigoriev I.V."/>
            <person name="Nevo E."/>
        </authorList>
    </citation>
    <scope>NUCLEOTIDE SEQUENCE [LARGE SCALE GENOMIC DNA]</scope>
    <source>
        <strain evidence="6">CBS 135680</strain>
    </source>
</reference>
<dbReference type="Gene3D" id="3.50.50.60">
    <property type="entry name" value="FAD/NAD(P)-binding domain"/>
    <property type="match status" value="1"/>
</dbReference>
<dbReference type="InterPro" id="IPR053208">
    <property type="entry name" value="GMC_Oxidoreductase_CD"/>
</dbReference>
<dbReference type="InterPro" id="IPR000172">
    <property type="entry name" value="GMC_OxRdtase_N"/>
</dbReference>
<keyword evidence="2" id="KW-0274">FAD</keyword>
<dbReference type="InterPro" id="IPR007867">
    <property type="entry name" value="GMC_OxRtase_C"/>
</dbReference>
<dbReference type="RefSeq" id="XP_040635319.1">
    <property type="nucleotide sequence ID" value="XM_040785889.1"/>
</dbReference>
<dbReference type="Proteomes" id="UP000019804">
    <property type="component" value="Unassembled WGS sequence"/>
</dbReference>